<name>D6YTD2_WADCW</name>
<feature type="signal peptide" evidence="6">
    <location>
        <begin position="1"/>
        <end position="33"/>
    </location>
</feature>
<dbReference type="STRING" id="716544.wcw_0016"/>
<evidence type="ECO:0000256" key="6">
    <source>
        <dbReference type="SAM" id="SignalP"/>
    </source>
</evidence>
<evidence type="ECO:0000256" key="5">
    <source>
        <dbReference type="ARBA" id="ARBA00022764"/>
    </source>
</evidence>
<dbReference type="PANTHER" id="PTHR30504">
    <property type="entry name" value="GLUCANS BIOSYNTHESIS PROTEIN"/>
    <property type="match status" value="1"/>
</dbReference>
<dbReference type="Gene3D" id="2.60.40.10">
    <property type="entry name" value="Immunoglobulins"/>
    <property type="match status" value="1"/>
</dbReference>
<dbReference type="InterPro" id="IPR013783">
    <property type="entry name" value="Ig-like_fold"/>
</dbReference>
<dbReference type="OrthoDB" id="335750at2"/>
<dbReference type="Gene3D" id="2.70.98.10">
    <property type="match status" value="1"/>
</dbReference>
<dbReference type="KEGG" id="wch:wcw_0016"/>
<evidence type="ECO:0000259" key="7">
    <source>
        <dbReference type="Pfam" id="PF04349"/>
    </source>
</evidence>
<feature type="chain" id="PRO_5003091123" evidence="6">
    <location>
        <begin position="34"/>
        <end position="532"/>
    </location>
</feature>
<dbReference type="InterPro" id="IPR007444">
    <property type="entry name" value="Glucan_biosyn_MdoG_C"/>
</dbReference>
<sequence>MKDQKNFEKTVKYLTKATSILCFFSMLTASLHASNLEDCSGPQCTQSKHPEAPAETFGRSYVIQIARELSRKPYAASENTLPSCLNDLSYDEFRKIRYKPDSAIWKGEDLPFQLQLLHRSSYFKDKVDIAIIEGNQIVPIPYNKNLFTFEDEVKCELTPEEKEIGYSGFRIHFPLNTPDYFDELIVFQGATYFRALGRGNSYGISARGLALKTAEPTGEEFPLFKAFWIEKPAKEADRIIVHALLDSPSVTGAYRFTIIPGENTIVEVETTLFPRVELTKTGFAPLTSMFFHSMNGRGQVDDFRPEVHDSDGLLIINGKGEHLWRPLSNPKQLQVSAFLDKSVQGYGLMQRERSFRSYEDLESHYEKRPSLWILPEGNWGDGSVVLVEIPTDSEVHDNIVAFWQSKDPLKAESEFHYSYRMIWGFHPVEKNSQIFVSRTARGRADIFKPSKSRLFIIDYEVPREKPEKMPEPIVSASSGKISNVVLRNNPITHGYRLSFEFDEWGNKPAELRAELKAEGAGSIETWLYRLTD</sequence>
<keyword evidence="9" id="KW-1185">Reference proteome</keyword>
<protein>
    <submittedName>
        <fullName evidence="8">Putative Glucans biosynthesis protein G</fullName>
    </submittedName>
</protein>
<dbReference type="InterPro" id="IPR011013">
    <property type="entry name" value="Gal_mutarotase_sf_dom"/>
</dbReference>
<dbReference type="HOGENOM" id="CLU_023403_2_0_0"/>
<dbReference type="PIRSF" id="PIRSF006281">
    <property type="entry name" value="MdoG"/>
    <property type="match status" value="1"/>
</dbReference>
<dbReference type="InterPro" id="IPR014718">
    <property type="entry name" value="GH-type_carb-bd"/>
</dbReference>
<dbReference type="SUPFAM" id="SSF74650">
    <property type="entry name" value="Galactose mutarotase-like"/>
    <property type="match status" value="1"/>
</dbReference>
<accession>D6YTD2</accession>
<dbReference type="Pfam" id="PF04349">
    <property type="entry name" value="MdoG"/>
    <property type="match status" value="1"/>
</dbReference>
<dbReference type="FunFam" id="2.70.98.10:FF:000001">
    <property type="entry name" value="Glucans biosynthesis protein G"/>
    <property type="match status" value="1"/>
</dbReference>
<evidence type="ECO:0000313" key="9">
    <source>
        <dbReference type="Proteomes" id="UP000001505"/>
    </source>
</evidence>
<proteinExistence type="inferred from homology"/>
<dbReference type="PANTHER" id="PTHR30504:SF2">
    <property type="entry name" value="GLUCANS BIOSYNTHESIS PROTEIN G"/>
    <property type="match status" value="1"/>
</dbReference>
<evidence type="ECO:0000256" key="1">
    <source>
        <dbReference type="ARBA" id="ARBA00004418"/>
    </source>
</evidence>
<evidence type="ECO:0000313" key="8">
    <source>
        <dbReference type="EMBL" id="ADI37393.1"/>
    </source>
</evidence>
<dbReference type="InterPro" id="IPR014756">
    <property type="entry name" value="Ig_E-set"/>
</dbReference>
<comment type="subcellular location">
    <subcellularLocation>
        <location evidence="1">Periplasm</location>
    </subcellularLocation>
</comment>
<dbReference type="GO" id="GO:0051274">
    <property type="term" value="P:beta-glucan biosynthetic process"/>
    <property type="evidence" value="ECO:0007669"/>
    <property type="project" value="TreeGrafter"/>
</dbReference>
<feature type="domain" description="Glucan biosynthesis periplasmic MdoG C-terminal" evidence="7">
    <location>
        <begin position="57"/>
        <end position="529"/>
    </location>
</feature>
<gene>
    <name evidence="8" type="primary">opgG</name>
    <name evidence="8" type="ordered locus">wcw_0016</name>
</gene>
<dbReference type="RefSeq" id="WP_013181121.1">
    <property type="nucleotide sequence ID" value="NC_014225.1"/>
</dbReference>
<evidence type="ECO:0000256" key="2">
    <source>
        <dbReference type="ARBA" id="ARBA00005001"/>
    </source>
</evidence>
<comment type="similarity">
    <text evidence="3">Belongs to the OpgD/OpgG family.</text>
</comment>
<comment type="pathway">
    <text evidence="2">Glycan metabolism; osmoregulated periplasmic glucan (OPG) biosynthesis.</text>
</comment>
<dbReference type="Proteomes" id="UP000001505">
    <property type="component" value="Chromosome"/>
</dbReference>
<dbReference type="SUPFAM" id="SSF81296">
    <property type="entry name" value="E set domains"/>
    <property type="match status" value="1"/>
</dbReference>
<dbReference type="InterPro" id="IPR014438">
    <property type="entry name" value="Glucan_biosyn_MdoG/MdoD"/>
</dbReference>
<dbReference type="eggNOG" id="COG3131">
    <property type="taxonomic scope" value="Bacteria"/>
</dbReference>
<dbReference type="GO" id="GO:0030246">
    <property type="term" value="F:carbohydrate binding"/>
    <property type="evidence" value="ECO:0007669"/>
    <property type="project" value="InterPro"/>
</dbReference>
<dbReference type="AlphaFoldDB" id="D6YTD2"/>
<keyword evidence="4 6" id="KW-0732">Signal</keyword>
<dbReference type="EMBL" id="CP001928">
    <property type="protein sequence ID" value="ADI37393.1"/>
    <property type="molecule type" value="Genomic_DNA"/>
</dbReference>
<reference evidence="8 9" key="1">
    <citation type="journal article" date="2010" name="PLoS ONE">
        <title>The Waddlia genome: a window into chlamydial biology.</title>
        <authorList>
            <person name="Bertelli C."/>
            <person name="Collyn F."/>
            <person name="Croxatto A."/>
            <person name="Ruckert C."/>
            <person name="Polkinghorne A."/>
            <person name="Kebbi-Beghdadi C."/>
            <person name="Goesmann A."/>
            <person name="Vaughan L."/>
            <person name="Greub G."/>
        </authorList>
    </citation>
    <scope>NUCLEOTIDE SEQUENCE [LARGE SCALE GENOMIC DNA]</scope>
    <source>
        <strain evidence="9">ATCC VR-1470 / WSU 86-1044</strain>
    </source>
</reference>
<dbReference type="UniPathway" id="UPA00637"/>
<dbReference type="GO" id="GO:0003824">
    <property type="term" value="F:catalytic activity"/>
    <property type="evidence" value="ECO:0007669"/>
    <property type="project" value="InterPro"/>
</dbReference>
<dbReference type="GO" id="GO:0030288">
    <property type="term" value="C:outer membrane-bounded periplasmic space"/>
    <property type="evidence" value="ECO:0007669"/>
    <property type="project" value="TreeGrafter"/>
</dbReference>
<evidence type="ECO:0000256" key="3">
    <source>
        <dbReference type="ARBA" id="ARBA00009284"/>
    </source>
</evidence>
<keyword evidence="5" id="KW-0574">Periplasm</keyword>
<evidence type="ECO:0000256" key="4">
    <source>
        <dbReference type="ARBA" id="ARBA00022729"/>
    </source>
</evidence>
<organism evidence="8 9">
    <name type="scientific">Waddlia chondrophila (strain ATCC VR-1470 / WSU 86-1044)</name>
    <dbReference type="NCBI Taxonomy" id="716544"/>
    <lineage>
        <taxon>Bacteria</taxon>
        <taxon>Pseudomonadati</taxon>
        <taxon>Chlamydiota</taxon>
        <taxon>Chlamydiia</taxon>
        <taxon>Parachlamydiales</taxon>
        <taxon>Waddliaceae</taxon>
        <taxon>Waddlia</taxon>
    </lineage>
</organism>